<dbReference type="Pfam" id="PF07264">
    <property type="entry name" value="EI24"/>
    <property type="match status" value="1"/>
</dbReference>
<dbReference type="InterPro" id="IPR059112">
    <property type="entry name" value="CysZ/EI24"/>
</dbReference>
<name>A0A858RB45_9PROT</name>
<comment type="subcellular location">
    <subcellularLocation>
        <location evidence="1">Membrane</location>
        <topology evidence="1">Multi-pass membrane protein</topology>
    </subcellularLocation>
</comment>
<feature type="transmembrane region" description="Helical" evidence="5">
    <location>
        <begin position="20"/>
        <end position="43"/>
    </location>
</feature>
<feature type="transmembrane region" description="Helical" evidence="5">
    <location>
        <begin position="63"/>
        <end position="86"/>
    </location>
</feature>
<sequence length="226" mass="25007">MIDAFFKAVSQLTDRAFTRVVLLSVLLTVVVFAAVWAGFGYLVTHTALFETPWLDWGVDLLGGAAVIGLSWLAFPAVVVTTSSLMLDSIVEAVERRWYPHLPPGRSQTLAEGLWSSAKFLGLVLLLNLLALPFLFLGPLYPLIFYGLNGYLLGREYYELVAVRRMDARSMKYLRSSESLRLFVAGIIIAFISSIPIVNLLAPVVATAFMVHLFERLRRGLPRTGGA</sequence>
<protein>
    <recommendedName>
        <fullName evidence="8">Cysteine biosynthesis protein CysZ</fullName>
    </recommendedName>
</protein>
<reference evidence="6" key="1">
    <citation type="submission" date="2020-04" db="EMBL/GenBank/DDBJ databases">
        <title>A desert anoxygenic phototrophic bacterium fixes CO2 using RubisCO under aerobic conditions.</title>
        <authorList>
            <person name="Tang K."/>
        </authorList>
    </citation>
    <scope>NUCLEOTIDE SEQUENCE [LARGE SCALE GENOMIC DNA]</scope>
    <source>
        <strain evidence="6">MIMtkB3</strain>
    </source>
</reference>
<gene>
    <name evidence="6" type="ORF">HHL28_16090</name>
</gene>
<evidence type="ECO:0000313" key="6">
    <source>
        <dbReference type="EMBL" id="QJE74392.1"/>
    </source>
</evidence>
<keyword evidence="2 5" id="KW-0812">Transmembrane</keyword>
<accession>A0A858RB45</accession>
<keyword evidence="3 5" id="KW-1133">Transmembrane helix</keyword>
<evidence type="ECO:0000256" key="2">
    <source>
        <dbReference type="ARBA" id="ARBA00022692"/>
    </source>
</evidence>
<evidence type="ECO:0000256" key="4">
    <source>
        <dbReference type="ARBA" id="ARBA00023136"/>
    </source>
</evidence>
<keyword evidence="4 5" id="KW-0472">Membrane</keyword>
<dbReference type="KEGG" id="acru:HHL28_16090"/>
<evidence type="ECO:0000313" key="7">
    <source>
        <dbReference type="Proteomes" id="UP000501891"/>
    </source>
</evidence>
<evidence type="ECO:0008006" key="8">
    <source>
        <dbReference type="Google" id="ProtNLM"/>
    </source>
</evidence>
<proteinExistence type="predicted"/>
<evidence type="ECO:0000256" key="5">
    <source>
        <dbReference type="SAM" id="Phobius"/>
    </source>
</evidence>
<keyword evidence="7" id="KW-1185">Reference proteome</keyword>
<feature type="transmembrane region" description="Helical" evidence="5">
    <location>
        <begin position="181"/>
        <end position="213"/>
    </location>
</feature>
<feature type="transmembrane region" description="Helical" evidence="5">
    <location>
        <begin position="119"/>
        <end position="143"/>
    </location>
</feature>
<evidence type="ECO:0000256" key="3">
    <source>
        <dbReference type="ARBA" id="ARBA00022989"/>
    </source>
</evidence>
<dbReference type="Proteomes" id="UP000501891">
    <property type="component" value="Chromosome"/>
</dbReference>
<dbReference type="AlphaFoldDB" id="A0A858RB45"/>
<organism evidence="6 7">
    <name type="scientific">Aerophototrophica crusticola</name>
    <dbReference type="NCBI Taxonomy" id="1709002"/>
    <lineage>
        <taxon>Bacteria</taxon>
        <taxon>Pseudomonadati</taxon>
        <taxon>Pseudomonadota</taxon>
        <taxon>Alphaproteobacteria</taxon>
        <taxon>Rhodospirillales</taxon>
        <taxon>Rhodospirillaceae</taxon>
        <taxon>Aerophototrophica</taxon>
    </lineage>
</organism>
<dbReference type="EMBL" id="CP051775">
    <property type="protein sequence ID" value="QJE74392.1"/>
    <property type="molecule type" value="Genomic_DNA"/>
</dbReference>
<evidence type="ECO:0000256" key="1">
    <source>
        <dbReference type="ARBA" id="ARBA00004141"/>
    </source>
</evidence>